<feature type="non-terminal residue" evidence="2">
    <location>
        <position position="1"/>
    </location>
</feature>
<dbReference type="InterPro" id="IPR024071">
    <property type="entry name" value="S-Me-THD_C_sf"/>
</dbReference>
<dbReference type="Pfam" id="PF20906">
    <property type="entry name" value="S-Me-THD_C"/>
    <property type="match status" value="1"/>
</dbReference>
<proteinExistence type="predicted"/>
<dbReference type="AlphaFoldDB" id="X1FK66"/>
<gene>
    <name evidence="2" type="ORF">S03H2_12034</name>
</gene>
<evidence type="ECO:0000259" key="1">
    <source>
        <dbReference type="Pfam" id="PF20906"/>
    </source>
</evidence>
<comment type="caution">
    <text evidence="2">The sequence shown here is derived from an EMBL/GenBank/DDBJ whole genome shotgun (WGS) entry which is preliminary data.</text>
</comment>
<organism evidence="2">
    <name type="scientific">marine sediment metagenome</name>
    <dbReference type="NCBI Taxonomy" id="412755"/>
    <lineage>
        <taxon>unclassified sequences</taxon>
        <taxon>metagenomes</taxon>
        <taxon>ecological metagenomes</taxon>
    </lineage>
</organism>
<dbReference type="SUPFAM" id="SSF160991">
    <property type="entry name" value="CV3147-like"/>
    <property type="match status" value="1"/>
</dbReference>
<dbReference type="EMBL" id="BARU01006129">
    <property type="protein sequence ID" value="GAH45357.1"/>
    <property type="molecule type" value="Genomic_DNA"/>
</dbReference>
<dbReference type="Gene3D" id="2.40.390.10">
    <property type="entry name" value="CV3147-like"/>
    <property type="match status" value="1"/>
</dbReference>
<reference evidence="2" key="1">
    <citation type="journal article" date="2014" name="Front. Microbiol.">
        <title>High frequency of phylogenetically diverse reductive dehalogenase-homologous genes in deep subseafloor sedimentary metagenomes.</title>
        <authorList>
            <person name="Kawai M."/>
            <person name="Futagami T."/>
            <person name="Toyoda A."/>
            <person name="Takaki Y."/>
            <person name="Nishi S."/>
            <person name="Hori S."/>
            <person name="Arai W."/>
            <person name="Tsubouchi T."/>
            <person name="Morono Y."/>
            <person name="Uchiyama I."/>
            <person name="Ito T."/>
            <person name="Fujiyama A."/>
            <person name="Inagaki F."/>
            <person name="Takami H."/>
        </authorList>
    </citation>
    <scope>NUCLEOTIDE SEQUENCE</scope>
    <source>
        <strain evidence="2">Expedition CK06-06</strain>
    </source>
</reference>
<name>X1FK66_9ZZZZ</name>
<protein>
    <recommendedName>
        <fullName evidence="1">S-Me-THD-like C-terminal domain-containing protein</fullName>
    </recommendedName>
</protein>
<dbReference type="InterPro" id="IPR048350">
    <property type="entry name" value="S-Me-THD-like_C"/>
</dbReference>
<evidence type="ECO:0000313" key="2">
    <source>
        <dbReference type="EMBL" id="GAH45357.1"/>
    </source>
</evidence>
<feature type="domain" description="S-Me-THD-like C-terminal" evidence="1">
    <location>
        <begin position="1"/>
        <end position="161"/>
    </location>
</feature>
<sequence length="174" mass="19700">ARCPMTILDAQKAIIPKTKSLAIELGKKVREANESGKNPLEKIEESLPNAKHVFSGTVKRFTRIEEGGFTSGEIFVESLKNASVILKIWYQNEYLLSWLNDEPFVTCPDGFYIVDNQAGYGLTPWENDFIENREISVFIQNAPAIWTSKKGLSVFGPKVFDKKWGKYKKASSYL</sequence>
<accession>X1FK66</accession>